<keyword evidence="4" id="KW-1185">Reference proteome</keyword>
<name>A0ABT1DJ71_9ACTN</name>
<sequence length="321" mass="32995">MSQPPYPGQPYPGEPSSGQPNQGQPPYQGQSPYQPYPGQTPQEPPAYPPTSAYPSSGQPSYGQPSGQPDYGQPQYGQQQPQYGAGQPGFGQQPGGYGTPPPPKKSKVLPIVLVSVAIVLVLCIGGVVALYMVGKNAADDVTDAVNNLPTSTSTAGPTDEPTTAPPTRAAATVTITEPTTLGGRKKLTSAQFAAIAEQLKGGLESVPGATNTVGALYGDVSDQDIVIVAAAEAPIKNPKAELEQTFYGAGIGGLKIDNITTAPTGALGGAAKCGSSETSGIDMAICTWADEGSVGMVIWYFKSVAKAKAEFPKLRAEIEKKS</sequence>
<feature type="region of interest" description="Disordered" evidence="1">
    <location>
        <begin position="147"/>
        <end position="166"/>
    </location>
</feature>
<feature type="compositionally biased region" description="Low complexity" evidence="1">
    <location>
        <begin position="49"/>
        <end position="84"/>
    </location>
</feature>
<feature type="region of interest" description="Disordered" evidence="1">
    <location>
        <begin position="1"/>
        <end position="101"/>
    </location>
</feature>
<accession>A0ABT1DJ71</accession>
<dbReference type="RefSeq" id="WP_253237004.1">
    <property type="nucleotide sequence ID" value="NZ_JAMYJR010000009.1"/>
</dbReference>
<evidence type="ECO:0000256" key="2">
    <source>
        <dbReference type="SAM" id="Phobius"/>
    </source>
</evidence>
<dbReference type="Proteomes" id="UP001523369">
    <property type="component" value="Unassembled WGS sequence"/>
</dbReference>
<keyword evidence="2" id="KW-0812">Transmembrane</keyword>
<feature type="compositionally biased region" description="Low complexity" evidence="1">
    <location>
        <begin position="153"/>
        <end position="166"/>
    </location>
</feature>
<evidence type="ECO:0008006" key="5">
    <source>
        <dbReference type="Google" id="ProtNLM"/>
    </source>
</evidence>
<feature type="compositionally biased region" description="Gly residues" evidence="1">
    <location>
        <begin position="85"/>
        <end position="97"/>
    </location>
</feature>
<comment type="caution">
    <text evidence="3">The sequence shown here is derived from an EMBL/GenBank/DDBJ whole genome shotgun (WGS) entry which is preliminary data.</text>
</comment>
<reference evidence="3 4" key="1">
    <citation type="submission" date="2022-06" db="EMBL/GenBank/DDBJ databases">
        <title>New Species of the Genus Actinoplanes, ActinopZanes ferrugineus.</title>
        <authorList>
            <person name="Ding P."/>
        </authorList>
    </citation>
    <scope>NUCLEOTIDE SEQUENCE [LARGE SCALE GENOMIC DNA]</scope>
    <source>
        <strain evidence="3 4">TRM88003</strain>
    </source>
</reference>
<feature type="transmembrane region" description="Helical" evidence="2">
    <location>
        <begin position="107"/>
        <end position="132"/>
    </location>
</feature>
<feature type="compositionally biased region" description="Low complexity" evidence="1">
    <location>
        <begin position="14"/>
        <end position="41"/>
    </location>
</feature>
<keyword evidence="2" id="KW-0472">Membrane</keyword>
<organism evidence="3 4">
    <name type="scientific">Paractinoplanes aksuensis</name>
    <dbReference type="NCBI Taxonomy" id="2939490"/>
    <lineage>
        <taxon>Bacteria</taxon>
        <taxon>Bacillati</taxon>
        <taxon>Actinomycetota</taxon>
        <taxon>Actinomycetes</taxon>
        <taxon>Micromonosporales</taxon>
        <taxon>Micromonosporaceae</taxon>
        <taxon>Paractinoplanes</taxon>
    </lineage>
</organism>
<gene>
    <name evidence="3" type="ORF">M1L60_09775</name>
</gene>
<feature type="compositionally biased region" description="Pro residues" evidence="1">
    <location>
        <begin position="1"/>
        <end position="13"/>
    </location>
</feature>
<keyword evidence="2" id="KW-1133">Transmembrane helix</keyword>
<dbReference type="EMBL" id="JAMYJR010000009">
    <property type="protein sequence ID" value="MCO8270879.1"/>
    <property type="molecule type" value="Genomic_DNA"/>
</dbReference>
<proteinExistence type="predicted"/>
<evidence type="ECO:0000313" key="4">
    <source>
        <dbReference type="Proteomes" id="UP001523369"/>
    </source>
</evidence>
<evidence type="ECO:0000256" key="1">
    <source>
        <dbReference type="SAM" id="MobiDB-lite"/>
    </source>
</evidence>
<protein>
    <recommendedName>
        <fullName evidence="5">Flagellar basal body-associated protein FliL</fullName>
    </recommendedName>
</protein>
<evidence type="ECO:0000313" key="3">
    <source>
        <dbReference type="EMBL" id="MCO8270879.1"/>
    </source>
</evidence>